<evidence type="ECO:0000256" key="1">
    <source>
        <dbReference type="SAM" id="Coils"/>
    </source>
</evidence>
<accession>A0ABR2L1J8</accession>
<dbReference type="Proteomes" id="UP001470230">
    <property type="component" value="Unassembled WGS sequence"/>
</dbReference>
<organism evidence="2 3">
    <name type="scientific">Tritrichomonas musculus</name>
    <dbReference type="NCBI Taxonomy" id="1915356"/>
    <lineage>
        <taxon>Eukaryota</taxon>
        <taxon>Metamonada</taxon>
        <taxon>Parabasalia</taxon>
        <taxon>Tritrichomonadida</taxon>
        <taxon>Tritrichomonadidae</taxon>
        <taxon>Tritrichomonas</taxon>
    </lineage>
</organism>
<keyword evidence="3" id="KW-1185">Reference proteome</keyword>
<sequence>MSDEPKDFDEQLNIILSTTFRTNEFEKLDNAIKNLRNLLLNNEDKLDKIVINYNDSKSEDFQKKEEIEQRIKSLLNAITDLECRKIQIQRFKILSNLNDSSDMCIKIDFDDDTQFPNAIEQLLQLLESNGHIIYRALQKSNEYKNKNIIDIARRYLNLSIEVGYYQVYDIGNICFYHNIQTILQTSKNVIKIPNIGPVIIMKDISDFFNDLSQSILDEKHEKSDIDCLSDAAKKVRLVFDHNCQKIEEIKQKKNDFLSQNNEKMAKLFSLYEETVIKSNSLVENLISSINTKIERIQSDDQS</sequence>
<name>A0ABR2L1J8_9EUKA</name>
<proteinExistence type="predicted"/>
<gene>
    <name evidence="2" type="ORF">M9Y10_014903</name>
</gene>
<evidence type="ECO:0000313" key="3">
    <source>
        <dbReference type="Proteomes" id="UP001470230"/>
    </source>
</evidence>
<dbReference type="EMBL" id="JAPFFF010000002">
    <property type="protein sequence ID" value="KAK8896973.1"/>
    <property type="molecule type" value="Genomic_DNA"/>
</dbReference>
<evidence type="ECO:0000313" key="2">
    <source>
        <dbReference type="EMBL" id="KAK8896973.1"/>
    </source>
</evidence>
<feature type="coiled-coil region" evidence="1">
    <location>
        <begin position="25"/>
        <end position="84"/>
    </location>
</feature>
<keyword evidence="1" id="KW-0175">Coiled coil</keyword>
<comment type="caution">
    <text evidence="2">The sequence shown here is derived from an EMBL/GenBank/DDBJ whole genome shotgun (WGS) entry which is preliminary data.</text>
</comment>
<reference evidence="2 3" key="1">
    <citation type="submission" date="2024-04" db="EMBL/GenBank/DDBJ databases">
        <title>Tritrichomonas musculus Genome.</title>
        <authorList>
            <person name="Alves-Ferreira E."/>
            <person name="Grigg M."/>
            <person name="Lorenzi H."/>
            <person name="Galac M."/>
        </authorList>
    </citation>
    <scope>NUCLEOTIDE SEQUENCE [LARGE SCALE GENOMIC DNA]</scope>
    <source>
        <strain evidence="2 3">EAF2021</strain>
    </source>
</reference>
<protein>
    <submittedName>
        <fullName evidence="2">Uncharacterized protein</fullName>
    </submittedName>
</protein>